<dbReference type="EMBL" id="CM056742">
    <property type="protein sequence ID" value="KAJ8676121.1"/>
    <property type="molecule type" value="Genomic_DNA"/>
</dbReference>
<accession>A0ACC2NZV6</accession>
<comment type="caution">
    <text evidence="1">The sequence shown here is derived from an EMBL/GenBank/DDBJ whole genome shotgun (WGS) entry which is preliminary data.</text>
</comment>
<dbReference type="Proteomes" id="UP001239111">
    <property type="component" value="Chromosome 2"/>
</dbReference>
<organism evidence="1 2">
    <name type="scientific">Eretmocerus hayati</name>
    <dbReference type="NCBI Taxonomy" id="131215"/>
    <lineage>
        <taxon>Eukaryota</taxon>
        <taxon>Metazoa</taxon>
        <taxon>Ecdysozoa</taxon>
        <taxon>Arthropoda</taxon>
        <taxon>Hexapoda</taxon>
        <taxon>Insecta</taxon>
        <taxon>Pterygota</taxon>
        <taxon>Neoptera</taxon>
        <taxon>Endopterygota</taxon>
        <taxon>Hymenoptera</taxon>
        <taxon>Apocrita</taxon>
        <taxon>Proctotrupomorpha</taxon>
        <taxon>Chalcidoidea</taxon>
        <taxon>Aphelinidae</taxon>
        <taxon>Aphelininae</taxon>
        <taxon>Eretmocerus</taxon>
    </lineage>
</organism>
<gene>
    <name evidence="1" type="ORF">QAD02_011907</name>
</gene>
<evidence type="ECO:0000313" key="1">
    <source>
        <dbReference type="EMBL" id="KAJ8676121.1"/>
    </source>
</evidence>
<reference evidence="1" key="1">
    <citation type="submission" date="2023-04" db="EMBL/GenBank/DDBJ databases">
        <title>A chromosome-level genome assembly of the parasitoid wasp Eretmocerus hayati.</title>
        <authorList>
            <person name="Zhong Y."/>
            <person name="Liu S."/>
            <person name="Liu Y."/>
        </authorList>
    </citation>
    <scope>NUCLEOTIDE SEQUENCE</scope>
    <source>
        <strain evidence="1">ZJU_SS_LIU_2023</strain>
    </source>
</reference>
<evidence type="ECO:0000313" key="2">
    <source>
        <dbReference type="Proteomes" id="UP001239111"/>
    </source>
</evidence>
<name>A0ACC2NZV6_9HYME</name>
<protein>
    <submittedName>
        <fullName evidence="1">Uncharacterized protein</fullName>
    </submittedName>
</protein>
<proteinExistence type="predicted"/>
<keyword evidence="2" id="KW-1185">Reference proteome</keyword>
<sequence>MIGAIILSNFMMNLLQANVEAYEKSVKCLHKWDVPLDVSETCYKFHMIQAHGVFLKVCTKIEILDKIQKHPFKTYIDTLDPNDDPVKCEFPNFLANEAVVLGNHKIVMQDYNQVLIVDQNDCSNKTMKIKALGIIPHDSSFFVIFKSRFQNEDLLQLDWYLSVRKYDDKGNFVKEFSNITQRIGELVFQAQFINATSRMINFFTIQEVSRYSSKWTVIDEFDSVFQRIKSEIVWPAAEAYSVAHGNLSVCYEKSGLRCILYDEYFQLLNYVVLTHKMSEISDNYVLINVHNLLGGGLIILFCEKVTDFMCRLCYAVIDEHGQIFENRSFGIESLYADDSIFDPFLMPINSVMKPKIFELHAEHAIYSFIFPKNGSMNGVSVTVRKISKILNH</sequence>